<sequence>MCHYIELYILAFWLPARAQDEGRGSPFYEERAARHHAQIAKFTKYRDSDHDAAAQLLRDANKLPEQMLTRNTLNYQRHHAQIAMMPKY</sequence>
<dbReference type="AlphaFoldDB" id="A0A2T3ZZX9"/>
<accession>A0A2T3ZZX9</accession>
<proteinExistence type="predicted"/>
<evidence type="ECO:0000313" key="2">
    <source>
        <dbReference type="EMBL" id="PTB50371.1"/>
    </source>
</evidence>
<feature type="signal peptide" evidence="1">
    <location>
        <begin position="1"/>
        <end position="18"/>
    </location>
</feature>
<dbReference type="RefSeq" id="XP_024770048.1">
    <property type="nucleotide sequence ID" value="XM_024920909.1"/>
</dbReference>
<dbReference type="Proteomes" id="UP000241690">
    <property type="component" value="Unassembled WGS sequence"/>
</dbReference>
<feature type="chain" id="PRO_5015406009" evidence="1">
    <location>
        <begin position="19"/>
        <end position="88"/>
    </location>
</feature>
<evidence type="ECO:0000256" key="1">
    <source>
        <dbReference type="SAM" id="SignalP"/>
    </source>
</evidence>
<keyword evidence="1" id="KW-0732">Signal</keyword>
<organism evidence="2 3">
    <name type="scientific">Trichoderma harzianum CBS 226.95</name>
    <dbReference type="NCBI Taxonomy" id="983964"/>
    <lineage>
        <taxon>Eukaryota</taxon>
        <taxon>Fungi</taxon>
        <taxon>Dikarya</taxon>
        <taxon>Ascomycota</taxon>
        <taxon>Pezizomycotina</taxon>
        <taxon>Sordariomycetes</taxon>
        <taxon>Hypocreomycetidae</taxon>
        <taxon>Hypocreales</taxon>
        <taxon>Hypocreaceae</taxon>
        <taxon>Trichoderma</taxon>
    </lineage>
</organism>
<dbReference type="EMBL" id="KZ679688">
    <property type="protein sequence ID" value="PTB50371.1"/>
    <property type="molecule type" value="Genomic_DNA"/>
</dbReference>
<name>A0A2T3ZZX9_TRIHA</name>
<gene>
    <name evidence="2" type="ORF">M431DRAFT_534028</name>
</gene>
<evidence type="ECO:0000313" key="3">
    <source>
        <dbReference type="Proteomes" id="UP000241690"/>
    </source>
</evidence>
<dbReference type="GeneID" id="36629478"/>
<protein>
    <submittedName>
        <fullName evidence="2">Uncharacterized protein</fullName>
    </submittedName>
</protein>
<keyword evidence="3" id="KW-1185">Reference proteome</keyword>
<reference evidence="2 3" key="1">
    <citation type="submission" date="2016-07" db="EMBL/GenBank/DDBJ databases">
        <title>Multiple horizontal gene transfer events from other fungi enriched the ability of initially mycotrophic Trichoderma (Ascomycota) to feed on dead plant biomass.</title>
        <authorList>
            <consortium name="DOE Joint Genome Institute"/>
            <person name="Aerts A."/>
            <person name="Atanasova L."/>
            <person name="Chenthamara K."/>
            <person name="Zhang J."/>
            <person name="Grujic M."/>
            <person name="Henrissat B."/>
            <person name="Kuo A."/>
            <person name="Salamov A."/>
            <person name="Lipzen A."/>
            <person name="Labutti K."/>
            <person name="Barry K."/>
            <person name="Miao Y."/>
            <person name="Rahimi M.J."/>
            <person name="Shen Q."/>
            <person name="Grigoriev I.V."/>
            <person name="Kubicek C.P."/>
            <person name="Druzhinina I.S."/>
        </authorList>
    </citation>
    <scope>NUCLEOTIDE SEQUENCE [LARGE SCALE GENOMIC DNA]</scope>
    <source>
        <strain evidence="2 3">CBS 226.95</strain>
    </source>
</reference>